<comment type="subunit">
    <text evidence="12">Forms a complex with SecF. Part of the essential Sec protein translocation apparatus which comprises SecA, SecYEG and auxiliary proteins SecDF. Other proteins may also be involved.</text>
</comment>
<dbReference type="Proteomes" id="UP000239471">
    <property type="component" value="Unassembled WGS sequence"/>
</dbReference>
<evidence type="ECO:0000256" key="8">
    <source>
        <dbReference type="ARBA" id="ARBA00023136"/>
    </source>
</evidence>
<dbReference type="FunFam" id="1.20.1640.10:FF:000004">
    <property type="entry name" value="Protein translocase subunit SecD"/>
    <property type="match status" value="1"/>
</dbReference>
<feature type="transmembrane region" description="Helical" evidence="12">
    <location>
        <begin position="295"/>
        <end position="317"/>
    </location>
</feature>
<evidence type="ECO:0000256" key="3">
    <source>
        <dbReference type="ARBA" id="ARBA00022475"/>
    </source>
</evidence>
<keyword evidence="18" id="KW-1185">Reference proteome</keyword>
<dbReference type="InterPro" id="IPR054384">
    <property type="entry name" value="SecDF_P1_head"/>
</dbReference>
<dbReference type="PANTHER" id="PTHR30081:SF1">
    <property type="entry name" value="PROTEIN TRANSLOCASE SUBUNIT SECD"/>
    <property type="match status" value="1"/>
</dbReference>
<dbReference type="GO" id="GO:0065002">
    <property type="term" value="P:intracellular protein transmembrane transport"/>
    <property type="evidence" value="ECO:0007669"/>
    <property type="project" value="UniProtKB-UniRule"/>
</dbReference>
<dbReference type="InterPro" id="IPR005791">
    <property type="entry name" value="SecD"/>
</dbReference>
<evidence type="ECO:0000256" key="5">
    <source>
        <dbReference type="ARBA" id="ARBA00022927"/>
    </source>
</evidence>
<evidence type="ECO:0000256" key="9">
    <source>
        <dbReference type="ARBA" id="ARBA00059018"/>
    </source>
</evidence>
<feature type="transmembrane region" description="Helical" evidence="12">
    <location>
        <begin position="544"/>
        <end position="561"/>
    </location>
</feature>
<comment type="subcellular location">
    <subcellularLocation>
        <location evidence="1 12">Cell membrane</location>
        <topology evidence="1 12">Multi-pass membrane protein</topology>
    </subcellularLocation>
</comment>
<feature type="domain" description="Protein export membrane protein SecD/SecF C-terminal" evidence="14">
    <location>
        <begin position="227"/>
        <end position="394"/>
    </location>
</feature>
<dbReference type="InterPro" id="IPR055344">
    <property type="entry name" value="SecD_SecF_C_bact"/>
</dbReference>
<keyword evidence="6 12" id="KW-1133">Transmembrane helix</keyword>
<comment type="similarity">
    <text evidence="11">In the N-terminal section; belongs to the SecD/SecF family. SecD subfamily.</text>
</comment>
<proteinExistence type="inferred from homology"/>
<dbReference type="GO" id="GO:0006605">
    <property type="term" value="P:protein targeting"/>
    <property type="evidence" value="ECO:0007669"/>
    <property type="project" value="UniProtKB-UniRule"/>
</dbReference>
<evidence type="ECO:0000256" key="6">
    <source>
        <dbReference type="ARBA" id="ARBA00022989"/>
    </source>
</evidence>
<dbReference type="EMBL" id="PVXQ01000033">
    <property type="protein sequence ID" value="PRR81222.1"/>
    <property type="molecule type" value="Genomic_DNA"/>
</dbReference>
<dbReference type="InterPro" id="IPR022813">
    <property type="entry name" value="SecD/SecF_arch_bac"/>
</dbReference>
<sequence length="708" mass="76563">MKKKRKSAVVFIICVIAIFTTAYLGFSDAVIGGFRIKSFDQAITKGLDLQGGVSVTMEIQDKDITKEDLDKTKKQLELRVNKIGVSETVVTTEGDKRIRVDIPGQFDSASIVESLSKTGTLTFKSPDGEILLTGADIEKASVISNSETGVSEVSLEMNTEGQPKFADATAKYLGQKISIYMDDEVLSSPTVNSVITEGNAKISGSTSIEEAKTLVGLINAGALPVTVKAVSVQTVGAQLGATAMPSAVKAGALGIGLIFLFMILFYKIPGLISSIALTLYITLTLFVFGEVGATLTLPGIAAFLLTIGMAVDANVLIFERTREELAKGVSIKSAVKKGFEEALSSIVDSNVTTIIAALVLYFFGTGAVKGFAVTLMIGILVSLFTALVITKFLIYQAVEIGLLSKLSHFRAKKTIGNTKVFKLMEKTKIWFVMSSIVIIIGIGFMIFRGFNVGIDFNGGTQVVIQLNEDFNKEEVDTIAEKYTDDFVSNTVEGSQYQIKSGSLDSQNVSDLVNELKSTYELGETPLVSQNEIGASIGNDLKRNSIISLGVAFIAMLIYIAIRFEMKFGIAALIAIFHDILLTLSFYAIFNIQVNTPFIAAILTIIGYSINDTIVIFDRIRENSKTMRRKSETEIANVSVTQTMTRSINTTLTTLVTIVAVNIFVPAVREFATPLIIGIAAGAYSSIFIASPFWVILKKKKKHKVIEVK</sequence>
<feature type="domain" description="SecDF P1 head subdomain" evidence="16">
    <location>
        <begin position="129"/>
        <end position="225"/>
    </location>
</feature>
<dbReference type="FunFam" id="1.20.1640.10:FF:000024">
    <property type="entry name" value="Multifunctional fusion protein"/>
    <property type="match status" value="1"/>
</dbReference>
<dbReference type="HAMAP" id="MF_01464_B">
    <property type="entry name" value="SecF_B"/>
    <property type="match status" value="1"/>
</dbReference>
<dbReference type="PRINTS" id="PR01755">
    <property type="entry name" value="SECFTRNLCASE"/>
</dbReference>
<evidence type="ECO:0000259" key="16">
    <source>
        <dbReference type="Pfam" id="PF22599"/>
    </source>
</evidence>
<evidence type="ECO:0000313" key="18">
    <source>
        <dbReference type="Proteomes" id="UP000239471"/>
    </source>
</evidence>
<comment type="similarity">
    <text evidence="12">Belongs to the SecD/SecF family. SecD subfamily.</text>
</comment>
<organism evidence="17 18">
    <name type="scientific">Clostridium vincentii</name>
    <dbReference type="NCBI Taxonomy" id="52704"/>
    <lineage>
        <taxon>Bacteria</taxon>
        <taxon>Bacillati</taxon>
        <taxon>Bacillota</taxon>
        <taxon>Clostridia</taxon>
        <taxon>Eubacteriales</taxon>
        <taxon>Clostridiaceae</taxon>
        <taxon>Clostridium</taxon>
    </lineage>
</organism>
<dbReference type="Pfam" id="PF07549">
    <property type="entry name" value="Sec_GG"/>
    <property type="match status" value="1"/>
</dbReference>
<keyword evidence="8 12" id="KW-0472">Membrane</keyword>
<feature type="transmembrane region" description="Helical" evidence="12">
    <location>
        <begin position="370"/>
        <end position="394"/>
    </location>
</feature>
<comment type="similarity">
    <text evidence="10">In the C-terminal section; belongs to the SecD/SecF family. SecF subfamily.</text>
</comment>
<dbReference type="Gene3D" id="3.30.1360.200">
    <property type="match status" value="1"/>
</dbReference>
<dbReference type="InterPro" id="IPR005665">
    <property type="entry name" value="SecF_bac"/>
</dbReference>
<keyword evidence="5 12" id="KW-0653">Protein transport</keyword>
<dbReference type="Pfam" id="PF22599">
    <property type="entry name" value="SecDF_P1_head"/>
    <property type="match status" value="1"/>
</dbReference>
<feature type="transmembrane region" description="Helical" evidence="12">
    <location>
        <begin position="429"/>
        <end position="447"/>
    </location>
</feature>
<protein>
    <recommendedName>
        <fullName evidence="12 13">Multifunctional fusion protein</fullName>
    </recommendedName>
    <domain>
        <recommendedName>
            <fullName evidence="12">Protein translocase subunit SecD</fullName>
        </recommendedName>
    </domain>
    <domain>
        <recommendedName>
            <fullName evidence="13">Protein-export membrane protein SecF</fullName>
        </recommendedName>
    </domain>
</protein>
<evidence type="ECO:0000259" key="15">
    <source>
        <dbReference type="Pfam" id="PF21760"/>
    </source>
</evidence>
<dbReference type="NCBIfam" id="TIGR00966">
    <property type="entry name" value="transloc_SecF"/>
    <property type="match status" value="1"/>
</dbReference>
<keyword evidence="7 12" id="KW-0811">Translocation</keyword>
<dbReference type="OrthoDB" id="9805019at2"/>
<dbReference type="NCBIfam" id="TIGR01129">
    <property type="entry name" value="secD"/>
    <property type="match status" value="1"/>
</dbReference>
<feature type="transmembrane region" description="Helical" evidence="12">
    <location>
        <begin position="651"/>
        <end position="668"/>
    </location>
</feature>
<comment type="similarity">
    <text evidence="13">Belongs to the SecD/SecF family. SecF subfamily.</text>
</comment>
<dbReference type="NCBIfam" id="TIGR00916">
    <property type="entry name" value="2A0604s01"/>
    <property type="match status" value="2"/>
</dbReference>
<feature type="transmembrane region" description="Helical" evidence="12">
    <location>
        <begin position="271"/>
        <end position="289"/>
    </location>
</feature>
<evidence type="ECO:0000256" key="11">
    <source>
        <dbReference type="ARBA" id="ARBA00061053"/>
    </source>
</evidence>
<evidence type="ECO:0000256" key="4">
    <source>
        <dbReference type="ARBA" id="ARBA00022692"/>
    </source>
</evidence>
<dbReference type="GO" id="GO:0043952">
    <property type="term" value="P:protein transport by the Sec complex"/>
    <property type="evidence" value="ECO:0007669"/>
    <property type="project" value="UniProtKB-UniRule"/>
</dbReference>
<dbReference type="InterPro" id="IPR048631">
    <property type="entry name" value="SecD_1st"/>
</dbReference>
<feature type="transmembrane region" description="Helical" evidence="12">
    <location>
        <begin position="674"/>
        <end position="696"/>
    </location>
</feature>
<dbReference type="Pfam" id="PF02355">
    <property type="entry name" value="SecD_SecF_C"/>
    <property type="match status" value="2"/>
</dbReference>
<feature type="transmembrane region" description="Helical" evidence="12">
    <location>
        <begin position="342"/>
        <end position="364"/>
    </location>
</feature>
<comment type="caution">
    <text evidence="12">Lacks conserved residue(s) required for the propagation of feature annotation.</text>
</comment>
<feature type="transmembrane region" description="Helical" evidence="12">
    <location>
        <begin position="568"/>
        <end position="591"/>
    </location>
</feature>
<keyword evidence="2 12" id="KW-0813">Transport</keyword>
<evidence type="ECO:0000256" key="10">
    <source>
        <dbReference type="ARBA" id="ARBA00060856"/>
    </source>
</evidence>
<name>A0A2T0BBK8_9CLOT</name>
<feature type="transmembrane region" description="Helical" evidence="12">
    <location>
        <begin position="597"/>
        <end position="619"/>
    </location>
</feature>
<dbReference type="RefSeq" id="WP_106060554.1">
    <property type="nucleotide sequence ID" value="NZ_PVXQ01000033.1"/>
</dbReference>
<feature type="domain" description="Protein export membrane protein SecD/SecF C-terminal" evidence="14">
    <location>
        <begin position="524"/>
        <end position="698"/>
    </location>
</feature>
<accession>A0A2T0BBK8</accession>
<dbReference type="PANTHER" id="PTHR30081">
    <property type="entry name" value="PROTEIN-EXPORT MEMBRANE PROTEIN SEC"/>
    <property type="match status" value="1"/>
</dbReference>
<feature type="domain" description="Protein translocase subunit SecDF P1" evidence="15">
    <location>
        <begin position="70"/>
        <end position="127"/>
    </location>
</feature>
<dbReference type="GO" id="GO:0005886">
    <property type="term" value="C:plasma membrane"/>
    <property type="evidence" value="ECO:0007669"/>
    <property type="project" value="UniProtKB-SubCell"/>
</dbReference>
<keyword evidence="4 12" id="KW-0812">Transmembrane</keyword>
<dbReference type="InterPro" id="IPR022645">
    <property type="entry name" value="SecD/SecF_bac"/>
</dbReference>
<dbReference type="Gene3D" id="1.20.1640.10">
    <property type="entry name" value="Multidrug efflux transporter AcrB transmembrane domain"/>
    <property type="match status" value="2"/>
</dbReference>
<dbReference type="Pfam" id="PF21760">
    <property type="entry name" value="SecD_1st"/>
    <property type="match status" value="1"/>
</dbReference>
<dbReference type="GO" id="GO:0015450">
    <property type="term" value="F:protein-transporting ATPase activity"/>
    <property type="evidence" value="ECO:0007669"/>
    <property type="project" value="InterPro"/>
</dbReference>
<reference evidence="17 18" key="1">
    <citation type="submission" date="2018-03" db="EMBL/GenBank/DDBJ databases">
        <title>Genome sequence of Clostridium vincentii DSM 10228.</title>
        <authorList>
            <person name="Poehlein A."/>
            <person name="Daniel R."/>
        </authorList>
    </citation>
    <scope>NUCLEOTIDE SEQUENCE [LARGE SCALE GENOMIC DNA]</scope>
    <source>
        <strain evidence="17 18">DSM 10228</strain>
    </source>
</reference>
<evidence type="ECO:0000256" key="7">
    <source>
        <dbReference type="ARBA" id="ARBA00023010"/>
    </source>
</evidence>
<comment type="subunit">
    <text evidence="13">Forms a complex with SecD. Part of the essential Sec protein translocation apparatus which comprises SecA, SecYEG and auxiliary proteins SecDF. Other proteins may also be involved.</text>
</comment>
<gene>
    <name evidence="12" type="primary">secD</name>
    <name evidence="13" type="synonym">secF</name>
    <name evidence="17" type="ORF">CLVI_26340</name>
</gene>
<keyword evidence="3 12" id="KW-1003">Cell membrane</keyword>
<dbReference type="AlphaFoldDB" id="A0A2T0BBK8"/>
<evidence type="ECO:0000313" key="17">
    <source>
        <dbReference type="EMBL" id="PRR81222.1"/>
    </source>
</evidence>
<dbReference type="InterPro" id="IPR048634">
    <property type="entry name" value="SecD_SecF_C"/>
</dbReference>
<dbReference type="InterPro" id="IPR022646">
    <property type="entry name" value="SecD/SecF_CS"/>
</dbReference>
<evidence type="ECO:0000256" key="12">
    <source>
        <dbReference type="HAMAP-Rule" id="MF_01463"/>
    </source>
</evidence>
<dbReference type="HAMAP" id="MF_01463_B">
    <property type="entry name" value="SecD_B"/>
    <property type="match status" value="1"/>
</dbReference>
<comment type="function">
    <text evidence="9 12">Part of the Sec protein translocase complex. Interacts with the SecYEG preprotein conducting channel. SecDF uses the proton motive force (PMF) to complete protein translocation after the ATP-dependent function of SecA.</text>
</comment>
<feature type="transmembrane region" description="Helical" evidence="12">
    <location>
        <begin position="247"/>
        <end position="266"/>
    </location>
</feature>
<evidence type="ECO:0000256" key="13">
    <source>
        <dbReference type="HAMAP-Rule" id="MF_01464"/>
    </source>
</evidence>
<comment type="caution">
    <text evidence="17">The sequence shown here is derived from an EMBL/GenBank/DDBJ whole genome shotgun (WGS) entry which is preliminary data.</text>
</comment>
<evidence type="ECO:0000256" key="2">
    <source>
        <dbReference type="ARBA" id="ARBA00022448"/>
    </source>
</evidence>
<evidence type="ECO:0000256" key="1">
    <source>
        <dbReference type="ARBA" id="ARBA00004651"/>
    </source>
</evidence>
<evidence type="ECO:0000259" key="14">
    <source>
        <dbReference type="Pfam" id="PF02355"/>
    </source>
</evidence>
<dbReference type="SUPFAM" id="SSF82866">
    <property type="entry name" value="Multidrug efflux transporter AcrB transmembrane domain"/>
    <property type="match status" value="2"/>
</dbReference>